<dbReference type="InterPro" id="IPR013083">
    <property type="entry name" value="Znf_RING/FYVE/PHD"/>
</dbReference>
<dbReference type="CDD" id="cd16539">
    <property type="entry name" value="RING-HC_RNF113A_B"/>
    <property type="match status" value="1"/>
</dbReference>
<evidence type="ECO:0000256" key="2">
    <source>
        <dbReference type="ARBA" id="ARBA00022771"/>
    </source>
</evidence>
<feature type="domain" description="RING-type" evidence="6">
    <location>
        <begin position="236"/>
        <end position="273"/>
    </location>
</feature>
<evidence type="ECO:0000256" key="3">
    <source>
        <dbReference type="ARBA" id="ARBA00022833"/>
    </source>
</evidence>
<dbReference type="GeneID" id="100208016"/>
<dbReference type="Pfam" id="PF00642">
    <property type="entry name" value="zf-CCCH"/>
    <property type="match status" value="1"/>
</dbReference>
<feature type="compositionally biased region" description="Basic residues" evidence="5">
    <location>
        <begin position="13"/>
        <end position="25"/>
    </location>
</feature>
<evidence type="ECO:0000256" key="4">
    <source>
        <dbReference type="PROSITE-ProRule" id="PRU00723"/>
    </source>
</evidence>
<keyword evidence="3 4" id="KW-0862">Zinc</keyword>
<name>A0ABM4DIM5_HYDVU</name>
<dbReference type="PANTHER" id="PTHR12930:SF0">
    <property type="entry name" value="RING FINGER PROTEIN 113B"/>
    <property type="match status" value="1"/>
</dbReference>
<protein>
    <submittedName>
        <fullName evidence="9">E3 ubiquitin-protein ligase RNF113A isoform X2</fullName>
    </submittedName>
</protein>
<dbReference type="Gene3D" id="3.30.40.10">
    <property type="entry name" value="Zinc/RING finger domain, C3HC4 (zinc finger)"/>
    <property type="match status" value="1"/>
</dbReference>
<dbReference type="SUPFAM" id="SSF57850">
    <property type="entry name" value="RING/U-box"/>
    <property type="match status" value="1"/>
</dbReference>
<feature type="region of interest" description="Disordered" evidence="5">
    <location>
        <begin position="1"/>
        <end position="88"/>
    </location>
</feature>
<sequence>MSQSESAVVFKKTLVKRGNTRKRKGSSSEEEATHSAVVHVPRKAKKNSLVQSSGIKKNSEAHNSDSEEDVSVSYKSTRSGKREGPDDMGATAVVEIDTALNTDAQSIFERALEVNKELKGKADDKIYRGQSAYTQYIEKKDTAAGNASSGMVRQGPIRAPAHLRSTIRWDYQPDICKDYKETGFCGFGDSCKFLHDRSDYKHGWQLERDFKEGTYGQEDVSKYAIEDEEDALPFACFICRNSFKNPVVTKCKHYFCELCALEHYKKTRRCYVCAEQTSGVFNSAKEIIKRMKENSANEKSNDDEVNNEVDENSYERDNEC</sequence>
<dbReference type="SMART" id="SM00184">
    <property type="entry name" value="RING"/>
    <property type="match status" value="1"/>
</dbReference>
<evidence type="ECO:0000259" key="7">
    <source>
        <dbReference type="PROSITE" id="PS50103"/>
    </source>
</evidence>
<feature type="zinc finger region" description="C3H1-type" evidence="4">
    <location>
        <begin position="170"/>
        <end position="198"/>
    </location>
</feature>
<organism evidence="8 9">
    <name type="scientific">Hydra vulgaris</name>
    <name type="common">Hydra</name>
    <name type="synonym">Hydra attenuata</name>
    <dbReference type="NCBI Taxonomy" id="6087"/>
    <lineage>
        <taxon>Eukaryota</taxon>
        <taxon>Metazoa</taxon>
        <taxon>Cnidaria</taxon>
        <taxon>Hydrozoa</taxon>
        <taxon>Hydroidolina</taxon>
        <taxon>Anthoathecata</taxon>
        <taxon>Aplanulata</taxon>
        <taxon>Hydridae</taxon>
        <taxon>Hydra</taxon>
    </lineage>
</organism>
<feature type="compositionally biased region" description="Acidic residues" evidence="5">
    <location>
        <begin position="303"/>
        <end position="312"/>
    </location>
</feature>
<keyword evidence="8" id="KW-1185">Reference proteome</keyword>
<dbReference type="Pfam" id="PF13920">
    <property type="entry name" value="zf-C3HC4_3"/>
    <property type="match status" value="1"/>
</dbReference>
<evidence type="ECO:0000256" key="5">
    <source>
        <dbReference type="SAM" id="MobiDB-lite"/>
    </source>
</evidence>
<evidence type="ECO:0000313" key="9">
    <source>
        <dbReference type="RefSeq" id="XP_065674351.1"/>
    </source>
</evidence>
<feature type="region of interest" description="Disordered" evidence="5">
    <location>
        <begin position="292"/>
        <end position="320"/>
    </location>
</feature>
<dbReference type="PROSITE" id="PS00518">
    <property type="entry name" value="ZF_RING_1"/>
    <property type="match status" value="1"/>
</dbReference>
<dbReference type="Gene3D" id="4.10.1000.10">
    <property type="entry name" value="Zinc finger, CCCH-type"/>
    <property type="match status" value="1"/>
</dbReference>
<gene>
    <name evidence="9" type="primary">LOC100208016</name>
</gene>
<accession>A0ABM4DIM5</accession>
<evidence type="ECO:0000313" key="8">
    <source>
        <dbReference type="Proteomes" id="UP001652625"/>
    </source>
</evidence>
<dbReference type="SUPFAM" id="SSF90229">
    <property type="entry name" value="CCCH zinc finger"/>
    <property type="match status" value="1"/>
</dbReference>
<evidence type="ECO:0000256" key="1">
    <source>
        <dbReference type="ARBA" id="ARBA00022723"/>
    </source>
</evidence>
<dbReference type="SMART" id="SM00356">
    <property type="entry name" value="ZnF_C3H1"/>
    <property type="match status" value="1"/>
</dbReference>
<keyword evidence="1 4" id="KW-0479">Metal-binding</keyword>
<dbReference type="InterPro" id="IPR036855">
    <property type="entry name" value="Znf_CCCH_sf"/>
</dbReference>
<dbReference type="PROSITE" id="PS50103">
    <property type="entry name" value="ZF_C3H1"/>
    <property type="match status" value="1"/>
</dbReference>
<dbReference type="InterPro" id="IPR039971">
    <property type="entry name" value="CWC24-like"/>
</dbReference>
<proteinExistence type="predicted"/>
<dbReference type="PANTHER" id="PTHR12930">
    <property type="entry name" value="ZINC FINGER PROTEIN 183"/>
    <property type="match status" value="1"/>
</dbReference>
<dbReference type="PROSITE" id="PS50089">
    <property type="entry name" value="ZF_RING_2"/>
    <property type="match status" value="1"/>
</dbReference>
<feature type="domain" description="C3H1-type" evidence="7">
    <location>
        <begin position="170"/>
        <end position="198"/>
    </location>
</feature>
<evidence type="ECO:0000259" key="6">
    <source>
        <dbReference type="PROSITE" id="PS50089"/>
    </source>
</evidence>
<dbReference type="InterPro" id="IPR001841">
    <property type="entry name" value="Znf_RING"/>
</dbReference>
<keyword evidence="2 4" id="KW-0863">Zinc-finger</keyword>
<feature type="compositionally biased region" description="Basic and acidic residues" evidence="5">
    <location>
        <begin position="292"/>
        <end position="302"/>
    </location>
</feature>
<dbReference type="RefSeq" id="XP_065674351.1">
    <property type="nucleotide sequence ID" value="XM_065818279.1"/>
</dbReference>
<dbReference type="InterPro" id="IPR000571">
    <property type="entry name" value="Znf_CCCH"/>
</dbReference>
<dbReference type="Proteomes" id="UP001652625">
    <property type="component" value="Chromosome 14"/>
</dbReference>
<reference evidence="9" key="1">
    <citation type="submission" date="2025-08" db="UniProtKB">
        <authorList>
            <consortium name="RefSeq"/>
        </authorList>
    </citation>
    <scope>IDENTIFICATION</scope>
</reference>
<dbReference type="InterPro" id="IPR017907">
    <property type="entry name" value="Znf_RING_CS"/>
</dbReference>